<protein>
    <submittedName>
        <fullName evidence="1">Uncharacterized protein</fullName>
    </submittedName>
</protein>
<organism evidence="1 2">
    <name type="scientific">Candidatus Afipia apatlaquensis</name>
    <dbReference type="NCBI Taxonomy" id="2712852"/>
    <lineage>
        <taxon>Bacteria</taxon>
        <taxon>Pseudomonadati</taxon>
        <taxon>Pseudomonadota</taxon>
        <taxon>Alphaproteobacteria</taxon>
        <taxon>Hyphomicrobiales</taxon>
        <taxon>Nitrobacteraceae</taxon>
        <taxon>Afipia</taxon>
    </lineage>
</organism>
<dbReference type="Proteomes" id="UP000480266">
    <property type="component" value="Unassembled WGS sequence"/>
</dbReference>
<gene>
    <name evidence="1" type="ORF">G4V63_11650</name>
</gene>
<proteinExistence type="predicted"/>
<reference evidence="1" key="1">
    <citation type="submission" date="2020-02" db="EMBL/GenBank/DDBJ databases">
        <title>Draft genome sequence of Candidatus Afipia apatlaquensis IBT-C3, a potential strain for decolorization of textile dyes.</title>
        <authorList>
            <person name="Sanchez-Reyes A."/>
            <person name="Breton-Deval L."/>
            <person name="Mangelson H."/>
            <person name="Sanchez-Flores A."/>
        </authorList>
    </citation>
    <scope>NUCLEOTIDE SEQUENCE [LARGE SCALE GENOMIC DNA]</scope>
    <source>
        <strain evidence="1">IBT-C3</strain>
    </source>
</reference>
<name>A0A7C9VIZ9_9BRAD</name>
<dbReference type="EMBL" id="JAAMRR010000606">
    <property type="protein sequence ID" value="NGX95850.1"/>
    <property type="molecule type" value="Genomic_DNA"/>
</dbReference>
<sequence>MNVFQGSSFSPDTIAAMTQAFEEAVETLPFPVGSARVQALAKNIVELASQGERDPERMKLLALLALKSVRHD</sequence>
<evidence type="ECO:0000313" key="2">
    <source>
        <dbReference type="Proteomes" id="UP000480266"/>
    </source>
</evidence>
<comment type="caution">
    <text evidence="1">The sequence shown here is derived from an EMBL/GenBank/DDBJ whole genome shotgun (WGS) entry which is preliminary data.</text>
</comment>
<keyword evidence="2" id="KW-1185">Reference proteome</keyword>
<dbReference type="AlphaFoldDB" id="A0A7C9VIZ9"/>
<evidence type="ECO:0000313" key="1">
    <source>
        <dbReference type="EMBL" id="NGX95850.1"/>
    </source>
</evidence>
<accession>A0A7C9VIZ9</accession>